<dbReference type="RefSeq" id="WP_148988937.1">
    <property type="nucleotide sequence ID" value="NZ_VTEV01000005.1"/>
</dbReference>
<dbReference type="EMBL" id="VTEV01000005">
    <property type="protein sequence ID" value="TYS67829.1"/>
    <property type="molecule type" value="Genomic_DNA"/>
</dbReference>
<sequence length="119" mass="13517">MKKALLITFLSLILTGCASTEDSVTTETTEEASWAYEFVKVNSYSYMITKEEVDKSVKGDLIGEVQRNIVDLDTAEDLEERHLDSNSLPPGTALYNPTENNNIILYELNGRYYIAERRE</sequence>
<evidence type="ECO:0008006" key="4">
    <source>
        <dbReference type="Google" id="ProtNLM"/>
    </source>
</evidence>
<organism evidence="2 3">
    <name type="scientific">Sutcliffiella horikoshii</name>
    <dbReference type="NCBI Taxonomy" id="79883"/>
    <lineage>
        <taxon>Bacteria</taxon>
        <taxon>Bacillati</taxon>
        <taxon>Bacillota</taxon>
        <taxon>Bacilli</taxon>
        <taxon>Bacillales</taxon>
        <taxon>Bacillaceae</taxon>
        <taxon>Sutcliffiella</taxon>
    </lineage>
</organism>
<accession>A0A5D4SXZ4</accession>
<evidence type="ECO:0000313" key="3">
    <source>
        <dbReference type="Proteomes" id="UP000322524"/>
    </source>
</evidence>
<reference evidence="2 3" key="1">
    <citation type="submission" date="2019-08" db="EMBL/GenBank/DDBJ databases">
        <title>Bacillus genomes from the desert of Cuatro Cienegas, Coahuila.</title>
        <authorList>
            <person name="Olmedo-Alvarez G."/>
        </authorList>
    </citation>
    <scope>NUCLEOTIDE SEQUENCE [LARGE SCALE GENOMIC DNA]</scope>
    <source>
        <strain evidence="2 3">CH28_1T</strain>
    </source>
</reference>
<proteinExistence type="predicted"/>
<feature type="signal peptide" evidence="1">
    <location>
        <begin position="1"/>
        <end position="20"/>
    </location>
</feature>
<dbReference type="PROSITE" id="PS51257">
    <property type="entry name" value="PROKAR_LIPOPROTEIN"/>
    <property type="match status" value="1"/>
</dbReference>
<name>A0A5D4SXZ4_9BACI</name>
<gene>
    <name evidence="2" type="ORF">FZC76_14820</name>
</gene>
<keyword evidence="1" id="KW-0732">Signal</keyword>
<dbReference type="OrthoDB" id="2882254at2"/>
<dbReference type="AlphaFoldDB" id="A0A5D4SXZ4"/>
<feature type="chain" id="PRO_5022771811" description="Lipoprotein" evidence="1">
    <location>
        <begin position="21"/>
        <end position="119"/>
    </location>
</feature>
<comment type="caution">
    <text evidence="2">The sequence shown here is derived from an EMBL/GenBank/DDBJ whole genome shotgun (WGS) entry which is preliminary data.</text>
</comment>
<dbReference type="Proteomes" id="UP000322524">
    <property type="component" value="Unassembled WGS sequence"/>
</dbReference>
<protein>
    <recommendedName>
        <fullName evidence="4">Lipoprotein</fullName>
    </recommendedName>
</protein>
<evidence type="ECO:0000313" key="2">
    <source>
        <dbReference type="EMBL" id="TYS67829.1"/>
    </source>
</evidence>
<evidence type="ECO:0000256" key="1">
    <source>
        <dbReference type="SAM" id="SignalP"/>
    </source>
</evidence>